<reference evidence="7 8" key="1">
    <citation type="submission" date="2019-06" db="EMBL/GenBank/DDBJ databases">
        <title>Spirosoma utsteinense sp. nov. isolated from Antarctic ice-free soils.</title>
        <authorList>
            <person name="Tahon G."/>
        </authorList>
    </citation>
    <scope>NUCLEOTIDE SEQUENCE [LARGE SCALE GENOMIC DNA]</scope>
    <source>
        <strain evidence="7 8">LMG 31447</strain>
    </source>
</reference>
<evidence type="ECO:0000256" key="4">
    <source>
        <dbReference type="ARBA" id="ARBA00022989"/>
    </source>
</evidence>
<dbReference type="EMBL" id="VFIA01000073">
    <property type="protein sequence ID" value="MBC3795020.1"/>
    <property type="molecule type" value="Genomic_DNA"/>
</dbReference>
<dbReference type="RefSeq" id="WP_208493203.1">
    <property type="nucleotide sequence ID" value="NZ_VFIA01000073.1"/>
</dbReference>
<evidence type="ECO:0000313" key="8">
    <source>
        <dbReference type="Proteomes" id="UP000700732"/>
    </source>
</evidence>
<keyword evidence="5 6" id="KW-0472">Membrane</keyword>
<name>A0ABR6WEN8_9BACT</name>
<gene>
    <name evidence="7" type="ORF">FH603_5552</name>
</gene>
<keyword evidence="2" id="KW-1003">Cell membrane</keyword>
<evidence type="ECO:0000313" key="7">
    <source>
        <dbReference type="EMBL" id="MBC3795020.1"/>
    </source>
</evidence>
<dbReference type="Proteomes" id="UP000700732">
    <property type="component" value="Unassembled WGS sequence"/>
</dbReference>
<keyword evidence="4 6" id="KW-1133">Transmembrane helix</keyword>
<dbReference type="PANTHER" id="PTHR30250:SF26">
    <property type="entry name" value="PSMA PROTEIN"/>
    <property type="match status" value="1"/>
</dbReference>
<proteinExistence type="predicted"/>
<evidence type="ECO:0000256" key="5">
    <source>
        <dbReference type="ARBA" id="ARBA00023136"/>
    </source>
</evidence>
<accession>A0ABR6WEN8</accession>
<feature type="transmembrane region" description="Helical" evidence="6">
    <location>
        <begin position="296"/>
        <end position="320"/>
    </location>
</feature>
<evidence type="ECO:0000256" key="1">
    <source>
        <dbReference type="ARBA" id="ARBA00004651"/>
    </source>
</evidence>
<feature type="transmembrane region" description="Helical" evidence="6">
    <location>
        <begin position="138"/>
        <end position="161"/>
    </location>
</feature>
<feature type="transmembrane region" description="Helical" evidence="6">
    <location>
        <begin position="326"/>
        <end position="348"/>
    </location>
</feature>
<feature type="transmembrane region" description="Helical" evidence="6">
    <location>
        <begin position="67"/>
        <end position="94"/>
    </location>
</feature>
<feature type="transmembrane region" description="Helical" evidence="6">
    <location>
        <begin position="360"/>
        <end position="379"/>
    </location>
</feature>
<evidence type="ECO:0000256" key="3">
    <source>
        <dbReference type="ARBA" id="ARBA00022692"/>
    </source>
</evidence>
<sequence>MAITVGLSLYTTRLVLNALGVNDFGIFNLVGGAVMMLTFLNNSMAAATQRFMSYTEGSGDLEKLKTIFNVSIVSHLAVGGVVFMLMELIGYILFDGVLSIPAERIEAAKWVYQFTVVSTLVTIISVPYDAVINAHENMLFYGIIGILEAVLKLSIAIYIANSTHDQLITYGLLMAVSTVFTLYIRRIYCHRHYSECEIYLRKHFSKPLFKEMTSFAGWSLLGSSTSMITGYGQGILINTFFGTSVNAAQAIAGQVNGQLGAFGNTMLKALNPVIAKSEGAGNRELMLKASAVGNKVAFFLLMIFYIPMLVEAPFVLKIWLDNVPDYTITFCQLALIRSLLEQLTITFSSSISAVGNIRKFQIYSSILAASPLVITYIFFKYEYPVYALYIVLITYTIMSSVVLIYFTHKLCGLVIEEYLKDTFLRCIVSFIIVICCAGIITYSMNESSTRFFLVGLTTVLTYSIAVYKIGFTINERALIRKNLKYGPILTGKEPKTI</sequence>
<protein>
    <submittedName>
        <fullName evidence="7">O-antigen/teichoic acid export membrane protein</fullName>
    </submittedName>
</protein>
<comment type="subcellular location">
    <subcellularLocation>
        <location evidence="1">Cell membrane</location>
        <topology evidence="1">Multi-pass membrane protein</topology>
    </subcellularLocation>
</comment>
<feature type="transmembrane region" description="Helical" evidence="6">
    <location>
        <begin position="427"/>
        <end position="445"/>
    </location>
</feature>
<comment type="caution">
    <text evidence="7">The sequence shown here is derived from an EMBL/GenBank/DDBJ whole genome shotgun (WGS) entry which is preliminary data.</text>
</comment>
<evidence type="ECO:0000256" key="6">
    <source>
        <dbReference type="SAM" id="Phobius"/>
    </source>
</evidence>
<organism evidence="7 8">
    <name type="scientific">Spirosoma utsteinense</name>
    <dbReference type="NCBI Taxonomy" id="2585773"/>
    <lineage>
        <taxon>Bacteria</taxon>
        <taxon>Pseudomonadati</taxon>
        <taxon>Bacteroidota</taxon>
        <taxon>Cytophagia</taxon>
        <taxon>Cytophagales</taxon>
        <taxon>Cytophagaceae</taxon>
        <taxon>Spirosoma</taxon>
    </lineage>
</organism>
<feature type="transmembrane region" description="Helical" evidence="6">
    <location>
        <begin position="167"/>
        <end position="184"/>
    </location>
</feature>
<feature type="transmembrane region" description="Helical" evidence="6">
    <location>
        <begin position="24"/>
        <end position="46"/>
    </location>
</feature>
<dbReference type="PANTHER" id="PTHR30250">
    <property type="entry name" value="PST FAMILY PREDICTED COLANIC ACID TRANSPORTER"/>
    <property type="match status" value="1"/>
</dbReference>
<dbReference type="InterPro" id="IPR050833">
    <property type="entry name" value="Poly_Biosynth_Transport"/>
</dbReference>
<keyword evidence="8" id="KW-1185">Reference proteome</keyword>
<feature type="transmembrane region" description="Helical" evidence="6">
    <location>
        <begin position="110"/>
        <end position="131"/>
    </location>
</feature>
<feature type="transmembrane region" description="Helical" evidence="6">
    <location>
        <begin position="385"/>
        <end position="406"/>
    </location>
</feature>
<keyword evidence="3 6" id="KW-0812">Transmembrane</keyword>
<feature type="transmembrane region" description="Helical" evidence="6">
    <location>
        <begin position="451"/>
        <end position="471"/>
    </location>
</feature>
<evidence type="ECO:0000256" key="2">
    <source>
        <dbReference type="ARBA" id="ARBA00022475"/>
    </source>
</evidence>